<reference evidence="6 7" key="1">
    <citation type="submission" date="2023-04" db="EMBL/GenBank/DDBJ databases">
        <title>Genome of Basidiobolus ranarum AG-B5.</title>
        <authorList>
            <person name="Stajich J.E."/>
            <person name="Carter-House D."/>
            <person name="Gryganskyi A."/>
        </authorList>
    </citation>
    <scope>NUCLEOTIDE SEQUENCE [LARGE SCALE GENOMIC DNA]</scope>
    <source>
        <strain evidence="6 7">AG-B5</strain>
    </source>
</reference>
<evidence type="ECO:0000256" key="2">
    <source>
        <dbReference type="ARBA" id="ARBA00022692"/>
    </source>
</evidence>
<keyword evidence="3 5" id="KW-1133">Transmembrane helix</keyword>
<dbReference type="InterPro" id="IPR050997">
    <property type="entry name" value="MAPEG"/>
</dbReference>
<feature type="transmembrane region" description="Helical" evidence="5">
    <location>
        <begin position="119"/>
        <end position="142"/>
    </location>
</feature>
<dbReference type="PANTHER" id="PTHR10250:SF26">
    <property type="entry name" value="GLUTATHIONE S-TRANSFERASE 3, MITOCHONDRIAL"/>
    <property type="match status" value="1"/>
</dbReference>
<evidence type="ECO:0000313" key="6">
    <source>
        <dbReference type="EMBL" id="KAK9768666.1"/>
    </source>
</evidence>
<dbReference type="EMBL" id="JASJQH010000009">
    <property type="protein sequence ID" value="KAK9768666.1"/>
    <property type="molecule type" value="Genomic_DNA"/>
</dbReference>
<dbReference type="PANTHER" id="PTHR10250">
    <property type="entry name" value="MICROSOMAL GLUTATHIONE S-TRANSFERASE"/>
    <property type="match status" value="1"/>
</dbReference>
<dbReference type="Proteomes" id="UP001479436">
    <property type="component" value="Unassembled WGS sequence"/>
</dbReference>
<evidence type="ECO:0000256" key="3">
    <source>
        <dbReference type="ARBA" id="ARBA00022989"/>
    </source>
</evidence>
<evidence type="ECO:0000313" key="7">
    <source>
        <dbReference type="Proteomes" id="UP001479436"/>
    </source>
</evidence>
<keyword evidence="4 5" id="KW-0472">Membrane</keyword>
<dbReference type="Pfam" id="PF01124">
    <property type="entry name" value="MAPEG"/>
    <property type="match status" value="1"/>
</dbReference>
<evidence type="ECO:0008006" key="8">
    <source>
        <dbReference type="Google" id="ProtNLM"/>
    </source>
</evidence>
<dbReference type="Gene3D" id="1.20.120.550">
    <property type="entry name" value="Membrane associated eicosanoid/glutathione metabolism-like domain"/>
    <property type="match status" value="1"/>
</dbReference>
<sequence>MSIVITPKYSWCVITAVGMSFQLLLTGGAVGAARKKYTIPYPDMGNGRFAAKLTDEEWTEFNNIQRTHQNYVEQISTAQSLVLLGGLYFPEISATLGAIYIFGRVLYTEGYKRVGSKGRIYGVIPIDLSLLGLVGVTLFGAAKTLKLIK</sequence>
<evidence type="ECO:0000256" key="5">
    <source>
        <dbReference type="SAM" id="Phobius"/>
    </source>
</evidence>
<accession>A0ABR2X4J8</accession>
<keyword evidence="2 5" id="KW-0812">Transmembrane</keyword>
<feature type="transmembrane region" description="Helical" evidence="5">
    <location>
        <begin position="12"/>
        <end position="33"/>
    </location>
</feature>
<gene>
    <name evidence="6" type="ORF">K7432_000501</name>
</gene>
<protein>
    <recommendedName>
        <fullName evidence="8">Microsomal glutathione S-transferase 3</fullName>
    </recommendedName>
</protein>
<dbReference type="InterPro" id="IPR023352">
    <property type="entry name" value="MAPEG-like_dom_sf"/>
</dbReference>
<comment type="caution">
    <text evidence="6">The sequence shown here is derived from an EMBL/GenBank/DDBJ whole genome shotgun (WGS) entry which is preliminary data.</text>
</comment>
<dbReference type="SUPFAM" id="SSF161084">
    <property type="entry name" value="MAPEG domain-like"/>
    <property type="match status" value="1"/>
</dbReference>
<proteinExistence type="predicted"/>
<dbReference type="InterPro" id="IPR001129">
    <property type="entry name" value="Membr-assoc_MAPEG"/>
</dbReference>
<name>A0ABR2X4J8_9FUNG</name>
<organism evidence="6 7">
    <name type="scientific">Basidiobolus ranarum</name>
    <dbReference type="NCBI Taxonomy" id="34480"/>
    <lineage>
        <taxon>Eukaryota</taxon>
        <taxon>Fungi</taxon>
        <taxon>Fungi incertae sedis</taxon>
        <taxon>Zoopagomycota</taxon>
        <taxon>Entomophthoromycotina</taxon>
        <taxon>Basidiobolomycetes</taxon>
        <taxon>Basidiobolales</taxon>
        <taxon>Basidiobolaceae</taxon>
        <taxon>Basidiobolus</taxon>
    </lineage>
</organism>
<evidence type="ECO:0000256" key="4">
    <source>
        <dbReference type="ARBA" id="ARBA00023136"/>
    </source>
</evidence>
<keyword evidence="7" id="KW-1185">Reference proteome</keyword>
<evidence type="ECO:0000256" key="1">
    <source>
        <dbReference type="ARBA" id="ARBA00004141"/>
    </source>
</evidence>
<feature type="transmembrane region" description="Helical" evidence="5">
    <location>
        <begin position="87"/>
        <end position="107"/>
    </location>
</feature>
<comment type="subcellular location">
    <subcellularLocation>
        <location evidence="1">Membrane</location>
        <topology evidence="1">Multi-pass membrane protein</topology>
    </subcellularLocation>
</comment>